<proteinExistence type="predicted"/>
<evidence type="ECO:0000256" key="3">
    <source>
        <dbReference type="ARBA" id="ARBA00022679"/>
    </source>
</evidence>
<dbReference type="PRINTS" id="PR00105">
    <property type="entry name" value="C5METTRFRASE"/>
</dbReference>
<dbReference type="EC" id="2.1.1.37" evidence="1"/>
<accession>A0ABY4C3G5</accession>
<dbReference type="PANTHER" id="PTHR10629">
    <property type="entry name" value="CYTOSINE-SPECIFIC METHYLTRANSFERASE"/>
    <property type="match status" value="1"/>
</dbReference>
<dbReference type="InterPro" id="IPR050390">
    <property type="entry name" value="C5-Methyltransferase"/>
</dbReference>
<feature type="region of interest" description="Disordered" evidence="6">
    <location>
        <begin position="246"/>
        <end position="301"/>
    </location>
</feature>
<evidence type="ECO:0000313" key="7">
    <source>
        <dbReference type="EMBL" id="UOE45903.1"/>
    </source>
</evidence>
<keyword evidence="8" id="KW-1185">Reference proteome</keyword>
<dbReference type="Proteomes" id="UP000832097">
    <property type="component" value="Chromosome"/>
</dbReference>
<reference evidence="7 8" key="1">
    <citation type="submission" date="2022-03" db="EMBL/GenBank/DDBJ databases">
        <title>Mucilaginibacter sp. isolated from the gut of Protaetia brevitarsis seulensis larvae.</title>
        <authorList>
            <person name="Won M."/>
            <person name="Kim S.-J."/>
            <person name="Kwon S.-W."/>
        </authorList>
    </citation>
    <scope>NUCLEOTIDE SEQUENCE [LARGE SCALE GENOMIC DNA]</scope>
    <source>
        <strain evidence="7 8">CFWR-12</strain>
    </source>
</reference>
<organism evidence="7 8">
    <name type="scientific">Agromyces larvae</name>
    <dbReference type="NCBI Taxonomy" id="2929802"/>
    <lineage>
        <taxon>Bacteria</taxon>
        <taxon>Bacillati</taxon>
        <taxon>Actinomycetota</taxon>
        <taxon>Actinomycetes</taxon>
        <taxon>Micrococcales</taxon>
        <taxon>Microbacteriaceae</taxon>
        <taxon>Agromyces</taxon>
    </lineage>
</organism>
<keyword evidence="4" id="KW-0949">S-adenosyl-L-methionine</keyword>
<evidence type="ECO:0000256" key="2">
    <source>
        <dbReference type="ARBA" id="ARBA00022603"/>
    </source>
</evidence>
<dbReference type="Pfam" id="PF00145">
    <property type="entry name" value="DNA_methylase"/>
    <property type="match status" value="1"/>
</dbReference>
<protein>
    <recommendedName>
        <fullName evidence="1">DNA (cytosine-5-)-methyltransferase</fullName>
        <ecNumber evidence="1">2.1.1.37</ecNumber>
    </recommendedName>
</protein>
<keyword evidence="3" id="KW-0808">Transferase</keyword>
<dbReference type="InterPro" id="IPR029063">
    <property type="entry name" value="SAM-dependent_MTases_sf"/>
</dbReference>
<dbReference type="GO" id="GO:0032259">
    <property type="term" value="P:methylation"/>
    <property type="evidence" value="ECO:0007669"/>
    <property type="project" value="UniProtKB-KW"/>
</dbReference>
<evidence type="ECO:0000256" key="1">
    <source>
        <dbReference type="ARBA" id="ARBA00011975"/>
    </source>
</evidence>
<evidence type="ECO:0000256" key="6">
    <source>
        <dbReference type="SAM" id="MobiDB-lite"/>
    </source>
</evidence>
<dbReference type="InterPro" id="IPR001525">
    <property type="entry name" value="C5_MeTfrase"/>
</dbReference>
<sequence>MSGIVVDLYAGVGVSQAVRRLGGRDLGVEIEPAAIAIREANEFETIYEDVWDAGNLAVILEGLAVFNAGQAWTLWASPPCQLWSMAGKGAAREHRAALVEAMHAGIYEDIDELRAFGASLGDENYAHVLVPLHYVFRYRPDYVAFEQVPPVLSLWMEMLSEFEKMGYSAKAANLQAEQYGVPQTRKRAILVARKKELGEVQLPTPTHSKYHVRDKTRLDPGVLPWVSMEEALRGVEGSVFVSAQSVAGGDRAERPSSEPGFTVTQTTSRVARWPESRPAPTVTGGGVRSGGAEPFGPGGRRAIRAARFEEQLHRRGDG</sequence>
<dbReference type="PANTHER" id="PTHR10629:SF52">
    <property type="entry name" value="DNA (CYTOSINE-5)-METHYLTRANSFERASE 1"/>
    <property type="match status" value="1"/>
</dbReference>
<keyword evidence="5" id="KW-0680">Restriction system</keyword>
<name>A0ABY4C3G5_9MICO</name>
<evidence type="ECO:0000256" key="4">
    <source>
        <dbReference type="ARBA" id="ARBA00022691"/>
    </source>
</evidence>
<dbReference type="EMBL" id="CP094528">
    <property type="protein sequence ID" value="UOE45903.1"/>
    <property type="molecule type" value="Genomic_DNA"/>
</dbReference>
<dbReference type="Gene3D" id="3.40.50.150">
    <property type="entry name" value="Vaccinia Virus protein VP39"/>
    <property type="match status" value="1"/>
</dbReference>
<evidence type="ECO:0000256" key="5">
    <source>
        <dbReference type="ARBA" id="ARBA00022747"/>
    </source>
</evidence>
<keyword evidence="2 7" id="KW-0489">Methyltransferase</keyword>
<gene>
    <name evidence="7" type="ORF">MTO99_09230</name>
</gene>
<dbReference type="RefSeq" id="WP_243558618.1">
    <property type="nucleotide sequence ID" value="NZ_CP094528.1"/>
</dbReference>
<dbReference type="GO" id="GO:0008168">
    <property type="term" value="F:methyltransferase activity"/>
    <property type="evidence" value="ECO:0007669"/>
    <property type="project" value="UniProtKB-KW"/>
</dbReference>
<dbReference type="SUPFAM" id="SSF53335">
    <property type="entry name" value="S-adenosyl-L-methionine-dependent methyltransferases"/>
    <property type="match status" value="1"/>
</dbReference>
<evidence type="ECO:0000313" key="8">
    <source>
        <dbReference type="Proteomes" id="UP000832097"/>
    </source>
</evidence>